<dbReference type="GO" id="GO:0000922">
    <property type="term" value="C:spindle pole"/>
    <property type="evidence" value="ECO:0007669"/>
    <property type="project" value="InterPro"/>
</dbReference>
<organism evidence="8 9">
    <name type="scientific">Cryoendolithus antarcticus</name>
    <dbReference type="NCBI Taxonomy" id="1507870"/>
    <lineage>
        <taxon>Eukaryota</taxon>
        <taxon>Fungi</taxon>
        <taxon>Dikarya</taxon>
        <taxon>Ascomycota</taxon>
        <taxon>Pezizomycotina</taxon>
        <taxon>Dothideomycetes</taxon>
        <taxon>Dothideomycetidae</taxon>
        <taxon>Cladosporiales</taxon>
        <taxon>Cladosporiaceae</taxon>
        <taxon>Cryoendolithus</taxon>
    </lineage>
</organism>
<proteinExistence type="inferred from homology"/>
<evidence type="ECO:0000313" key="9">
    <source>
        <dbReference type="Proteomes" id="UP000192596"/>
    </source>
</evidence>
<protein>
    <recommendedName>
        <fullName evidence="5">Spindle pole body component</fullName>
    </recommendedName>
</protein>
<evidence type="ECO:0000256" key="1">
    <source>
        <dbReference type="ARBA" id="ARBA00010337"/>
    </source>
</evidence>
<reference evidence="9" key="1">
    <citation type="submission" date="2017-03" db="EMBL/GenBank/DDBJ databases">
        <title>Genomes of endolithic fungi from Antarctica.</title>
        <authorList>
            <person name="Coleine C."/>
            <person name="Masonjones S."/>
            <person name="Stajich J.E."/>
        </authorList>
    </citation>
    <scope>NUCLEOTIDE SEQUENCE [LARGE SCALE GENOMIC DNA]</scope>
    <source>
        <strain evidence="9">CCFEE 5527</strain>
    </source>
</reference>
<accession>A0A1V8SFA2</accession>
<evidence type="ECO:0000256" key="3">
    <source>
        <dbReference type="ARBA" id="ARBA00022701"/>
    </source>
</evidence>
<comment type="subcellular location">
    <subcellularLocation>
        <location evidence="5">Cytoplasm</location>
        <location evidence="5">Cytoskeleton</location>
        <location evidence="5">Microtubule organizing center</location>
    </subcellularLocation>
</comment>
<keyword evidence="2 5" id="KW-0963">Cytoplasm</keyword>
<dbReference type="Pfam" id="PF17681">
    <property type="entry name" value="GCP_N_terminal"/>
    <property type="match status" value="1"/>
</dbReference>
<comment type="caution">
    <text evidence="8">The sequence shown here is derived from an EMBL/GenBank/DDBJ whole genome shotgun (WGS) entry which is preliminary data.</text>
</comment>
<dbReference type="InterPro" id="IPR007259">
    <property type="entry name" value="GCP"/>
</dbReference>
<dbReference type="PANTHER" id="PTHR19302:SF70">
    <property type="entry name" value="GAMMA-TUBULIN COMPLEX COMPONENT 6"/>
    <property type="match status" value="1"/>
</dbReference>
<keyword evidence="3 5" id="KW-0493">Microtubule</keyword>
<dbReference type="PANTHER" id="PTHR19302">
    <property type="entry name" value="GAMMA TUBULIN COMPLEX PROTEIN"/>
    <property type="match status" value="1"/>
</dbReference>
<feature type="domain" description="Gamma tubulin complex component protein N-terminal" evidence="7">
    <location>
        <begin position="166"/>
        <end position="330"/>
    </location>
</feature>
<gene>
    <name evidence="8" type="ORF">B0A48_16126</name>
</gene>
<dbReference type="InParanoid" id="A0A1V8SFA2"/>
<dbReference type="GO" id="GO:0051321">
    <property type="term" value="P:meiotic cell cycle"/>
    <property type="evidence" value="ECO:0007669"/>
    <property type="project" value="TreeGrafter"/>
</dbReference>
<dbReference type="GO" id="GO:0051225">
    <property type="term" value="P:spindle assembly"/>
    <property type="evidence" value="ECO:0007669"/>
    <property type="project" value="TreeGrafter"/>
</dbReference>
<evidence type="ECO:0000256" key="2">
    <source>
        <dbReference type="ARBA" id="ARBA00022490"/>
    </source>
</evidence>
<evidence type="ECO:0000313" key="8">
    <source>
        <dbReference type="EMBL" id="OQN97816.1"/>
    </source>
</evidence>
<dbReference type="GO" id="GO:0005874">
    <property type="term" value="C:microtubule"/>
    <property type="evidence" value="ECO:0007669"/>
    <property type="project" value="UniProtKB-KW"/>
</dbReference>
<keyword evidence="9" id="KW-1185">Reference proteome</keyword>
<dbReference type="InterPro" id="IPR040457">
    <property type="entry name" value="GCP_C"/>
</dbReference>
<comment type="similarity">
    <text evidence="1 5">Belongs to the TUBGCP family.</text>
</comment>
<dbReference type="Pfam" id="PF04130">
    <property type="entry name" value="GCP_C_terminal"/>
    <property type="match status" value="1"/>
</dbReference>
<dbReference type="GO" id="GO:0000930">
    <property type="term" value="C:gamma-tubulin complex"/>
    <property type="evidence" value="ECO:0007669"/>
    <property type="project" value="TreeGrafter"/>
</dbReference>
<dbReference type="AlphaFoldDB" id="A0A1V8SFA2"/>
<evidence type="ECO:0000259" key="6">
    <source>
        <dbReference type="Pfam" id="PF04130"/>
    </source>
</evidence>
<sequence length="879" mass="97633">MATTMMLSSLELWRPSSLSLDADDDDHFLFPALLLEFGSEPLSLPNLDASFDGNTFTWPILDKDESHDLLKRHETDPWLVPPSPVFSDPITAVDDIWTFDPELAFPEKTGHLTTWEAFHSNVPHEDAPLCLSEAGPGVFDAFIQQREKTGGVLPRDIVLKACCSVVLGRGSVFFTWSETEQGFGRILEDVTVSGLSMACTDSVLREFMQMGGGWRRLMTRVQTVEEGECVALVALKTCIVDVLETLEVELVKKFYNVESLLQLKQIVEIPWKVLDVLDALTKSIGRGSNDVQLISATADTVTDLAERGDQMCGLMREVLTRVSAPWLEELAPELDSNEYERFVPMAHAGDELQSSSELMNFLPVSDQQLIRSTRASFRALREQSGRLRDRTGASDRARGVDVADVEGTRVDGWRNTICQEQLHDMFALQDDAFIVWSSEAAIANNPTSDEKLQPSLEQDHLQMRSRNVQHCTPAGDGPLQAALGVALVNASDSSKPVGALISTESDIDLLHTLRPRLEKQAALAREASLALIFDTHRLQDHLALHRAFHLFGNGDFTTRLTTALFSDEVQTAERRRGVVPTGQTMGLQLGSRESQRWPPASSELRLTLMGVLADSHFLMNSSDGLPGVLSFAIRELTDAEIDQVMDTTSIHALDFLKLQYTPPKALAGIFTPAIMHHYDSIFRTLLVHVRLMRTTAQIARMAAKLSQETTEESKSSQRFAWHARHFVTTITSYFMHVVIAGAWQRFTSTLDSLALTSVDSEHNSGQCASIEDIAHLHNTYLEQMRTGLFLRRKHENIRHAVEEALQVILKGSLQVLHQAPRVAGDIELHMMQALQAVKTVLAVEAEKPVKGSADLAAQETEKEAVQLLLAGLDWQGKHT</sequence>
<keyword evidence="4 5" id="KW-0206">Cytoskeleton</keyword>
<dbReference type="InterPro" id="IPR041470">
    <property type="entry name" value="GCP_N"/>
</dbReference>
<dbReference type="STRING" id="1507870.A0A1V8SFA2"/>
<dbReference type="GO" id="GO:0031122">
    <property type="term" value="P:cytoplasmic microtubule organization"/>
    <property type="evidence" value="ECO:0007669"/>
    <property type="project" value="TreeGrafter"/>
</dbReference>
<dbReference type="Proteomes" id="UP000192596">
    <property type="component" value="Unassembled WGS sequence"/>
</dbReference>
<dbReference type="GO" id="GO:0000278">
    <property type="term" value="P:mitotic cell cycle"/>
    <property type="evidence" value="ECO:0007669"/>
    <property type="project" value="TreeGrafter"/>
</dbReference>
<feature type="domain" description="Gamma tubulin complex component C-terminal" evidence="6">
    <location>
        <begin position="538"/>
        <end position="811"/>
    </location>
</feature>
<evidence type="ECO:0000259" key="7">
    <source>
        <dbReference type="Pfam" id="PF17681"/>
    </source>
</evidence>
<dbReference type="GO" id="GO:0043015">
    <property type="term" value="F:gamma-tubulin binding"/>
    <property type="evidence" value="ECO:0007669"/>
    <property type="project" value="InterPro"/>
</dbReference>
<name>A0A1V8SFA2_9PEZI</name>
<dbReference type="GO" id="GO:0051011">
    <property type="term" value="F:microtubule minus-end binding"/>
    <property type="evidence" value="ECO:0007669"/>
    <property type="project" value="TreeGrafter"/>
</dbReference>
<dbReference type="Gene3D" id="1.20.120.1900">
    <property type="entry name" value="Gamma-tubulin complex, C-terminal domain"/>
    <property type="match status" value="1"/>
</dbReference>
<dbReference type="GO" id="GO:0007020">
    <property type="term" value="P:microtubule nucleation"/>
    <property type="evidence" value="ECO:0007669"/>
    <property type="project" value="InterPro"/>
</dbReference>
<dbReference type="InterPro" id="IPR042241">
    <property type="entry name" value="GCP_C_sf"/>
</dbReference>
<dbReference type="GO" id="GO:0005816">
    <property type="term" value="C:spindle pole body"/>
    <property type="evidence" value="ECO:0007669"/>
    <property type="project" value="UniProtKB-ARBA"/>
</dbReference>
<dbReference type="OrthoDB" id="775571at2759"/>
<dbReference type="EMBL" id="NAJO01000050">
    <property type="protein sequence ID" value="OQN97816.1"/>
    <property type="molecule type" value="Genomic_DNA"/>
</dbReference>
<evidence type="ECO:0000256" key="5">
    <source>
        <dbReference type="RuleBase" id="RU363050"/>
    </source>
</evidence>
<evidence type="ECO:0000256" key="4">
    <source>
        <dbReference type="ARBA" id="ARBA00023212"/>
    </source>
</evidence>